<dbReference type="Pfam" id="PF12823">
    <property type="entry name" value="DUF3817"/>
    <property type="match status" value="1"/>
</dbReference>
<feature type="domain" description="DUF3817" evidence="7">
    <location>
        <begin position="26"/>
        <end position="115"/>
    </location>
</feature>
<feature type="transmembrane region" description="Helical" evidence="6">
    <location>
        <begin position="60"/>
        <end position="83"/>
    </location>
</feature>
<feature type="transmembrane region" description="Helical" evidence="6">
    <location>
        <begin position="89"/>
        <end position="108"/>
    </location>
</feature>
<keyword evidence="3 6" id="KW-0812">Transmembrane</keyword>
<dbReference type="PANTHER" id="PTHR40077:SF2">
    <property type="entry name" value="MEMBRANE PROTEIN"/>
    <property type="match status" value="1"/>
</dbReference>
<evidence type="ECO:0000256" key="5">
    <source>
        <dbReference type="ARBA" id="ARBA00023136"/>
    </source>
</evidence>
<dbReference type="PANTHER" id="PTHR40077">
    <property type="entry name" value="MEMBRANE PROTEIN-RELATED"/>
    <property type="match status" value="1"/>
</dbReference>
<comment type="subcellular location">
    <subcellularLocation>
        <location evidence="1">Cell membrane</location>
        <topology evidence="1">Multi-pass membrane protein</topology>
    </subcellularLocation>
</comment>
<keyword evidence="4 6" id="KW-1133">Transmembrane helix</keyword>
<sequence length="134" mass="14993">MSTDSAAGDPGAAVAEKERRARNGFRAYQVLAFVTGGMLLLLCVEMLLKYVLRADGVVAYLEWVPFVHGWIYVIYLATVFNLWSIMRWSFGRVVVLVAGGVVPVLSFVMERRAERWFAADLPPLLERAARLRGS</sequence>
<feature type="transmembrane region" description="Helical" evidence="6">
    <location>
        <begin position="27"/>
        <end position="48"/>
    </location>
</feature>
<evidence type="ECO:0000313" key="8">
    <source>
        <dbReference type="EMBL" id="MFC7406503.1"/>
    </source>
</evidence>
<evidence type="ECO:0000256" key="2">
    <source>
        <dbReference type="ARBA" id="ARBA00022475"/>
    </source>
</evidence>
<keyword evidence="9" id="KW-1185">Reference proteome</keyword>
<comment type="caution">
    <text evidence="8">The sequence shown here is derived from an EMBL/GenBank/DDBJ whole genome shotgun (WGS) entry which is preliminary data.</text>
</comment>
<evidence type="ECO:0000256" key="1">
    <source>
        <dbReference type="ARBA" id="ARBA00004651"/>
    </source>
</evidence>
<evidence type="ECO:0000256" key="3">
    <source>
        <dbReference type="ARBA" id="ARBA00022692"/>
    </source>
</evidence>
<dbReference type="InterPro" id="IPR023845">
    <property type="entry name" value="DUF3817_TM"/>
</dbReference>
<dbReference type="NCBIfam" id="TIGR03954">
    <property type="entry name" value="integ_memb_HG"/>
    <property type="match status" value="1"/>
</dbReference>
<evidence type="ECO:0000313" key="9">
    <source>
        <dbReference type="Proteomes" id="UP001596455"/>
    </source>
</evidence>
<dbReference type="RefSeq" id="WP_382395956.1">
    <property type="nucleotide sequence ID" value="NZ_JBHTCQ010000003.1"/>
</dbReference>
<reference evidence="9" key="1">
    <citation type="journal article" date="2019" name="Int. J. Syst. Evol. Microbiol.">
        <title>The Global Catalogue of Microorganisms (GCM) 10K type strain sequencing project: providing services to taxonomists for standard genome sequencing and annotation.</title>
        <authorList>
            <consortium name="The Broad Institute Genomics Platform"/>
            <consortium name="The Broad Institute Genome Sequencing Center for Infectious Disease"/>
            <person name="Wu L."/>
            <person name="Ma J."/>
        </authorList>
    </citation>
    <scope>NUCLEOTIDE SEQUENCE [LARGE SCALE GENOMIC DNA]</scope>
    <source>
        <strain evidence="9">JCM 1490</strain>
    </source>
</reference>
<name>A0ABW2QAI9_9MICO</name>
<proteinExistence type="predicted"/>
<keyword evidence="2" id="KW-1003">Cell membrane</keyword>
<accession>A0ABW2QAI9</accession>
<evidence type="ECO:0000259" key="7">
    <source>
        <dbReference type="Pfam" id="PF12823"/>
    </source>
</evidence>
<organism evidence="8 9">
    <name type="scientific">Georgenia alba</name>
    <dbReference type="NCBI Taxonomy" id="2233858"/>
    <lineage>
        <taxon>Bacteria</taxon>
        <taxon>Bacillati</taxon>
        <taxon>Actinomycetota</taxon>
        <taxon>Actinomycetes</taxon>
        <taxon>Micrococcales</taxon>
        <taxon>Bogoriellaceae</taxon>
        <taxon>Georgenia</taxon>
    </lineage>
</organism>
<gene>
    <name evidence="8" type="ORF">ACFQQL_15395</name>
</gene>
<dbReference type="EMBL" id="JBHTCQ010000003">
    <property type="protein sequence ID" value="MFC7406503.1"/>
    <property type="molecule type" value="Genomic_DNA"/>
</dbReference>
<dbReference type="Proteomes" id="UP001596455">
    <property type="component" value="Unassembled WGS sequence"/>
</dbReference>
<keyword evidence="5 6" id="KW-0472">Membrane</keyword>
<evidence type="ECO:0000256" key="4">
    <source>
        <dbReference type="ARBA" id="ARBA00022989"/>
    </source>
</evidence>
<evidence type="ECO:0000256" key="6">
    <source>
        <dbReference type="SAM" id="Phobius"/>
    </source>
</evidence>
<protein>
    <submittedName>
        <fullName evidence="8">DUF3817 domain-containing protein</fullName>
    </submittedName>
</protein>